<name>A0A644ZDC3_9ZZZZ</name>
<gene>
    <name evidence="5" type="primary">fabH_46</name>
    <name evidence="5" type="ORF">SDC9_85492</name>
</gene>
<dbReference type="AlphaFoldDB" id="A0A644ZDC3"/>
<feature type="domain" description="Beta-ketoacyl-[acyl-carrier-protein] synthase III C-terminal" evidence="3">
    <location>
        <begin position="252"/>
        <end position="339"/>
    </location>
</feature>
<reference evidence="5" key="1">
    <citation type="submission" date="2019-08" db="EMBL/GenBank/DDBJ databases">
        <authorList>
            <person name="Kucharzyk K."/>
            <person name="Murdoch R.W."/>
            <person name="Higgins S."/>
            <person name="Loffler F."/>
        </authorList>
    </citation>
    <scope>NUCLEOTIDE SEQUENCE</scope>
</reference>
<dbReference type="PANTHER" id="PTHR34069">
    <property type="entry name" value="3-OXOACYL-[ACYL-CARRIER-PROTEIN] SYNTHASE 3"/>
    <property type="match status" value="1"/>
</dbReference>
<proteinExistence type="predicted"/>
<evidence type="ECO:0000259" key="3">
    <source>
        <dbReference type="Pfam" id="PF08541"/>
    </source>
</evidence>
<dbReference type="Pfam" id="PF08541">
    <property type="entry name" value="ACP_syn_III_C"/>
    <property type="match status" value="1"/>
</dbReference>
<comment type="caution">
    <text evidence="5">The sequence shown here is derived from an EMBL/GenBank/DDBJ whole genome shotgun (WGS) entry which is preliminary data.</text>
</comment>
<keyword evidence="2 5" id="KW-0012">Acyltransferase</keyword>
<dbReference type="InterPro" id="IPR013747">
    <property type="entry name" value="ACP_syn_III_C"/>
</dbReference>
<dbReference type="GO" id="GO:0004315">
    <property type="term" value="F:3-oxoacyl-[acyl-carrier-protein] synthase activity"/>
    <property type="evidence" value="ECO:0007669"/>
    <property type="project" value="InterPro"/>
</dbReference>
<sequence>MGVRHLTTDVVGIRSIGYYTPEGIRDSAYIAEASGIPEKVIREKFGINLVHKAPPEESVSEMGVKAAHNALSDFDPARLDLVVYCGSEYKDYYLYNCAAKIQHGIGAVNANAFEIHSLCSAGVYSLKVLKSMMLADESLKHVLLVSSSKEGDLINYADGDSRFMFNFGDGAAAVLLEKGLEQNVILETAMITDGSFADDIGVMGVGCKNFANFSTMPYGDRFLRVADIAKMKERLDPVTLDNFVRVIEMAAEKSGYGKDSVDFIAPIFMKRSILETMLASFGLKEENSFVLEDYGHCQSADAFIALKNGQALGRLKDGDIAVLVAAGTGYTWAATAVRWGAWSA</sequence>
<evidence type="ECO:0000256" key="2">
    <source>
        <dbReference type="ARBA" id="ARBA00023315"/>
    </source>
</evidence>
<dbReference type="GO" id="GO:0044550">
    <property type="term" value="P:secondary metabolite biosynthetic process"/>
    <property type="evidence" value="ECO:0007669"/>
    <property type="project" value="TreeGrafter"/>
</dbReference>
<evidence type="ECO:0000259" key="4">
    <source>
        <dbReference type="Pfam" id="PF08545"/>
    </source>
</evidence>
<dbReference type="Pfam" id="PF08545">
    <property type="entry name" value="ACP_syn_III"/>
    <property type="match status" value="1"/>
</dbReference>
<protein>
    <submittedName>
        <fullName evidence="5">3-oxoacyl-[acyl-carrier-protein] synthase 3</fullName>
        <ecNumber evidence="5">2.3.1.180</ecNumber>
    </submittedName>
</protein>
<dbReference type="Gene3D" id="3.40.47.10">
    <property type="match status" value="1"/>
</dbReference>
<dbReference type="SUPFAM" id="SSF53901">
    <property type="entry name" value="Thiolase-like"/>
    <property type="match status" value="2"/>
</dbReference>
<feature type="domain" description="Beta-ketoacyl-[acyl-carrier-protein] synthase III N-terminal" evidence="4">
    <location>
        <begin position="113"/>
        <end position="194"/>
    </location>
</feature>
<dbReference type="GO" id="GO:0006633">
    <property type="term" value="P:fatty acid biosynthetic process"/>
    <property type="evidence" value="ECO:0007669"/>
    <property type="project" value="InterPro"/>
</dbReference>
<dbReference type="GO" id="GO:0033818">
    <property type="term" value="F:beta-ketoacyl-acyl-carrier-protein synthase III activity"/>
    <property type="evidence" value="ECO:0007669"/>
    <property type="project" value="UniProtKB-EC"/>
</dbReference>
<evidence type="ECO:0000256" key="1">
    <source>
        <dbReference type="ARBA" id="ARBA00022679"/>
    </source>
</evidence>
<accession>A0A644ZDC3</accession>
<dbReference type="PANTHER" id="PTHR34069:SF2">
    <property type="entry name" value="BETA-KETOACYL-[ACYL-CARRIER-PROTEIN] SYNTHASE III"/>
    <property type="match status" value="1"/>
</dbReference>
<dbReference type="InterPro" id="IPR016039">
    <property type="entry name" value="Thiolase-like"/>
</dbReference>
<evidence type="ECO:0000313" key="5">
    <source>
        <dbReference type="EMBL" id="MPM38862.1"/>
    </source>
</evidence>
<keyword evidence="1 5" id="KW-0808">Transferase</keyword>
<dbReference type="InterPro" id="IPR013751">
    <property type="entry name" value="ACP_syn_III_N"/>
</dbReference>
<dbReference type="EMBL" id="VSSQ01008435">
    <property type="protein sequence ID" value="MPM38862.1"/>
    <property type="molecule type" value="Genomic_DNA"/>
</dbReference>
<organism evidence="5">
    <name type="scientific">bioreactor metagenome</name>
    <dbReference type="NCBI Taxonomy" id="1076179"/>
    <lineage>
        <taxon>unclassified sequences</taxon>
        <taxon>metagenomes</taxon>
        <taxon>ecological metagenomes</taxon>
    </lineage>
</organism>
<dbReference type="NCBIfam" id="NF005308">
    <property type="entry name" value="PRK06840.1"/>
    <property type="match status" value="1"/>
</dbReference>
<dbReference type="EC" id="2.3.1.180" evidence="5"/>